<keyword evidence="2" id="KW-0964">Secreted</keyword>
<protein>
    <recommendedName>
        <fullName evidence="4">UPAR/Ly6 domain-containing protein</fullName>
    </recommendedName>
</protein>
<evidence type="ECO:0000259" key="4">
    <source>
        <dbReference type="Pfam" id="PF00021"/>
    </source>
</evidence>
<feature type="domain" description="UPAR/Ly6" evidence="4">
    <location>
        <begin position="115"/>
        <end position="188"/>
    </location>
</feature>
<comment type="subcellular location">
    <subcellularLocation>
        <location evidence="1">Secreted</location>
    </subcellularLocation>
</comment>
<accession>A0AAD1WMT8</accession>
<evidence type="ECO:0000313" key="6">
    <source>
        <dbReference type="Proteomes" id="UP001295444"/>
    </source>
</evidence>
<dbReference type="PANTHER" id="PTHR20914:SF25">
    <property type="entry name" value="PHOSPHOLIPASE A2 INHIBITOR AND LY6_PLAUR DOMAIN-CONTAINING PROTEIN"/>
    <property type="match status" value="1"/>
</dbReference>
<gene>
    <name evidence="5" type="ORF">PECUL_23A059355</name>
</gene>
<organism evidence="5 6">
    <name type="scientific">Pelobates cultripes</name>
    <name type="common">Western spadefoot toad</name>
    <dbReference type="NCBI Taxonomy" id="61616"/>
    <lineage>
        <taxon>Eukaryota</taxon>
        <taxon>Metazoa</taxon>
        <taxon>Chordata</taxon>
        <taxon>Craniata</taxon>
        <taxon>Vertebrata</taxon>
        <taxon>Euteleostomi</taxon>
        <taxon>Amphibia</taxon>
        <taxon>Batrachia</taxon>
        <taxon>Anura</taxon>
        <taxon>Pelobatoidea</taxon>
        <taxon>Pelobatidae</taxon>
        <taxon>Pelobates</taxon>
    </lineage>
</organism>
<feature type="chain" id="PRO_5042078618" description="UPAR/Ly6 domain-containing protein" evidence="3">
    <location>
        <begin position="21"/>
        <end position="389"/>
    </location>
</feature>
<dbReference type="AlphaFoldDB" id="A0AAD1WMT8"/>
<dbReference type="Gene3D" id="2.10.60.10">
    <property type="entry name" value="CD59"/>
    <property type="match status" value="3"/>
</dbReference>
<dbReference type="GO" id="GO:0005576">
    <property type="term" value="C:extracellular region"/>
    <property type="evidence" value="ECO:0007669"/>
    <property type="project" value="UniProtKB-SubCell"/>
</dbReference>
<name>A0AAD1WMT8_PELCU</name>
<feature type="domain" description="UPAR/Ly6" evidence="4">
    <location>
        <begin position="21"/>
        <end position="102"/>
    </location>
</feature>
<dbReference type="InterPro" id="IPR045860">
    <property type="entry name" value="Snake_toxin-like_sf"/>
</dbReference>
<feature type="signal peptide" evidence="3">
    <location>
        <begin position="1"/>
        <end position="20"/>
    </location>
</feature>
<dbReference type="Proteomes" id="UP001295444">
    <property type="component" value="Chromosome 10"/>
</dbReference>
<dbReference type="EMBL" id="OW240921">
    <property type="protein sequence ID" value="CAH2318617.1"/>
    <property type="molecule type" value="Genomic_DNA"/>
</dbReference>
<dbReference type="PANTHER" id="PTHR20914">
    <property type="entry name" value="LY6/PLAUR DOMAIN-CONTAINING PROTEIN 8"/>
    <property type="match status" value="1"/>
</dbReference>
<evidence type="ECO:0000256" key="1">
    <source>
        <dbReference type="ARBA" id="ARBA00004613"/>
    </source>
</evidence>
<feature type="domain" description="UPAR/Ly6" evidence="4">
    <location>
        <begin position="291"/>
        <end position="366"/>
    </location>
</feature>
<evidence type="ECO:0000256" key="2">
    <source>
        <dbReference type="ARBA" id="ARBA00022525"/>
    </source>
</evidence>
<proteinExistence type="predicted"/>
<dbReference type="Pfam" id="PF00021">
    <property type="entry name" value="UPAR_LY6"/>
    <property type="match status" value="3"/>
</dbReference>
<dbReference type="SUPFAM" id="SSF57302">
    <property type="entry name" value="Snake toxin-like"/>
    <property type="match status" value="3"/>
</dbReference>
<dbReference type="InterPro" id="IPR050918">
    <property type="entry name" value="CNF-like_PLA2_Inhibitor"/>
</dbReference>
<sequence>MISLLGYLFTFSALATGGFTLSCISCFSNLSSNGSCTGNNVTCPSDYVCASSFMEIKDLGGVNIRVVRSCQPQTMCDAVASMSYSGGRINTGVSCCLTDNCSPAYPTWPSNNSQNGLKCPTCIRTNSSCTPSVSLLCTGYENVCGVQTINSSSGVQMFYGCATGAFCEIANISMNASRVSKDFTYSCNTTPAGSVLECTSCFVSGATSCKGSSVFCPQGYVCASIFTKTATKDGETVNLIRSCQPVRKCSQYGTMSYSGAKISFLSKCCANNNCTPSIPTWPNSNSTVKRRTCPSCSSNNSSCTYSNEIQCTGNETICVSRNLQTSGAMSEEEAIRGCGTTSLCFLKSLSATGGGVNVKMNFTCYSGGSILRYGILFPFWIFNYLLQTL</sequence>
<reference evidence="5" key="1">
    <citation type="submission" date="2022-03" db="EMBL/GenBank/DDBJ databases">
        <authorList>
            <person name="Alioto T."/>
            <person name="Alioto T."/>
            <person name="Gomez Garrido J."/>
        </authorList>
    </citation>
    <scope>NUCLEOTIDE SEQUENCE</scope>
</reference>
<keyword evidence="6" id="KW-1185">Reference proteome</keyword>
<evidence type="ECO:0000256" key="3">
    <source>
        <dbReference type="SAM" id="SignalP"/>
    </source>
</evidence>
<evidence type="ECO:0000313" key="5">
    <source>
        <dbReference type="EMBL" id="CAH2318617.1"/>
    </source>
</evidence>
<dbReference type="InterPro" id="IPR016054">
    <property type="entry name" value="LY6_UPA_recep-like"/>
</dbReference>
<keyword evidence="3" id="KW-0732">Signal</keyword>